<name>A0A5N6LVQ0_9ASTR</name>
<accession>A0A5N6LVQ0</accession>
<evidence type="ECO:0000313" key="1">
    <source>
        <dbReference type="EMBL" id="KAD2805610.1"/>
    </source>
</evidence>
<gene>
    <name evidence="1" type="ORF">E3N88_38987</name>
</gene>
<protein>
    <submittedName>
        <fullName evidence="1">Uncharacterized protein</fullName>
    </submittedName>
</protein>
<dbReference type="EMBL" id="SZYD01000018">
    <property type="protein sequence ID" value="KAD2805610.1"/>
    <property type="molecule type" value="Genomic_DNA"/>
</dbReference>
<organism evidence="1 2">
    <name type="scientific">Mikania micrantha</name>
    <name type="common">bitter vine</name>
    <dbReference type="NCBI Taxonomy" id="192012"/>
    <lineage>
        <taxon>Eukaryota</taxon>
        <taxon>Viridiplantae</taxon>
        <taxon>Streptophyta</taxon>
        <taxon>Embryophyta</taxon>
        <taxon>Tracheophyta</taxon>
        <taxon>Spermatophyta</taxon>
        <taxon>Magnoliopsida</taxon>
        <taxon>eudicotyledons</taxon>
        <taxon>Gunneridae</taxon>
        <taxon>Pentapetalae</taxon>
        <taxon>asterids</taxon>
        <taxon>campanulids</taxon>
        <taxon>Asterales</taxon>
        <taxon>Asteraceae</taxon>
        <taxon>Asteroideae</taxon>
        <taxon>Heliantheae alliance</taxon>
        <taxon>Eupatorieae</taxon>
        <taxon>Mikania</taxon>
    </lineage>
</organism>
<dbReference type="AlphaFoldDB" id="A0A5N6LVQ0"/>
<sequence>MTSVFSQPHFWYTQTPSKVLYLRDLPWARIRRTDSGNRVNITKKRYVRVCMQRDEEENKETRDIRRNLDETETHHKSPMISIQNHLVGGPIGKAMADGIVEVARAERRTVGDGRSWTTLEATVVKSDARV</sequence>
<comment type="caution">
    <text evidence="1">The sequence shown here is derived from an EMBL/GenBank/DDBJ whole genome shotgun (WGS) entry which is preliminary data.</text>
</comment>
<keyword evidence="2" id="KW-1185">Reference proteome</keyword>
<evidence type="ECO:0000313" key="2">
    <source>
        <dbReference type="Proteomes" id="UP000326396"/>
    </source>
</evidence>
<proteinExistence type="predicted"/>
<reference evidence="1 2" key="1">
    <citation type="submission" date="2019-05" db="EMBL/GenBank/DDBJ databases">
        <title>Mikania micrantha, genome provides insights into the molecular mechanism of rapid growth.</title>
        <authorList>
            <person name="Liu B."/>
        </authorList>
    </citation>
    <scope>NUCLEOTIDE SEQUENCE [LARGE SCALE GENOMIC DNA]</scope>
    <source>
        <strain evidence="1">NLD-2019</strain>
        <tissue evidence="1">Leaf</tissue>
    </source>
</reference>
<dbReference type="Proteomes" id="UP000326396">
    <property type="component" value="Linkage Group LG8"/>
</dbReference>